<dbReference type="PANTHER" id="PTHR41391">
    <property type="entry name" value="RESTRICTION OF TELOMERE CAPPING PROTEIN 4"/>
    <property type="match status" value="1"/>
</dbReference>
<dbReference type="GO" id="GO:0005737">
    <property type="term" value="C:cytoplasm"/>
    <property type="evidence" value="ECO:0007669"/>
    <property type="project" value="UniProtKB-SubCell"/>
</dbReference>
<evidence type="ECO:0000256" key="7">
    <source>
        <dbReference type="ARBA" id="ARBA00023242"/>
    </source>
</evidence>
<dbReference type="InterPro" id="IPR039024">
    <property type="entry name" value="RTC4"/>
</dbReference>
<comment type="function">
    <text evidence="1">May be involved in a process influencing telomere capping.</text>
</comment>
<evidence type="ECO:0000313" key="10">
    <source>
        <dbReference type="EMBL" id="KAA1107433.1"/>
    </source>
</evidence>
<keyword evidence="7" id="KW-0539">Nucleus</keyword>
<dbReference type="Pfam" id="PF14474">
    <property type="entry name" value="RTC4"/>
    <property type="match status" value="1"/>
</dbReference>
<comment type="subcellular location">
    <subcellularLocation>
        <location evidence="3">Cytoplasm</location>
    </subcellularLocation>
    <subcellularLocation>
        <location evidence="2">Nucleus</location>
    </subcellularLocation>
</comment>
<dbReference type="OrthoDB" id="2506625at2759"/>
<proteinExistence type="inferred from homology"/>
<sequence>MLPRKKKNPPAPTPAQSRPAAPKRKQPVSWVRTPMKTGAPDADATGLSSPSPLDQGPLIDPLDLFRLHTKRMEEKGVAIPLDPALEHLTAKNHFSDPAIGDGYHLPKINPELLCCFCDELLPASPSARFLKLSSYLQGVSEVKRRVSATNQLAFHLPFPRIADHCRLHQAESSTIPMGQNRGWPTQIEFSILPSRVRSHRQHLKNVCDRQIPSDFLRDALEAWETHGGRKVQSVSHEYSSFQIEQPGYYGVQGYKIILKELQSMFMRSAIQLAQPLDNDFLLRKVLIPEVVMCLIAEDYDLPVLDPRVRSHLEDSRSFGSVVFPDSDDE</sequence>
<evidence type="ECO:0000256" key="8">
    <source>
        <dbReference type="SAM" id="MobiDB-lite"/>
    </source>
</evidence>
<evidence type="ECO:0000259" key="9">
    <source>
        <dbReference type="Pfam" id="PF14474"/>
    </source>
</evidence>
<dbReference type="AlphaFoldDB" id="A0A5B0Q2V9"/>
<protein>
    <recommendedName>
        <fullName evidence="5">Restriction of telomere capping protein 4</fullName>
    </recommendedName>
</protein>
<dbReference type="InterPro" id="IPR028094">
    <property type="entry name" value="RTC4_C"/>
</dbReference>
<keyword evidence="6" id="KW-0963">Cytoplasm</keyword>
<comment type="similarity">
    <text evidence="4">Belongs to the RTC4 family.</text>
</comment>
<dbReference type="PANTHER" id="PTHR41391:SF1">
    <property type="entry name" value="RESTRICTION OF TELOMERE CAPPING PROTEIN 4"/>
    <property type="match status" value="1"/>
</dbReference>
<comment type="caution">
    <text evidence="10">The sequence shown here is derived from an EMBL/GenBank/DDBJ whole genome shotgun (WGS) entry which is preliminary data.</text>
</comment>
<dbReference type="GO" id="GO:0005634">
    <property type="term" value="C:nucleus"/>
    <property type="evidence" value="ECO:0007669"/>
    <property type="project" value="UniProtKB-SubCell"/>
</dbReference>
<evidence type="ECO:0000256" key="3">
    <source>
        <dbReference type="ARBA" id="ARBA00004496"/>
    </source>
</evidence>
<keyword evidence="11" id="KW-1185">Reference proteome</keyword>
<name>A0A5B0Q2V9_PUCGR</name>
<evidence type="ECO:0000256" key="2">
    <source>
        <dbReference type="ARBA" id="ARBA00004123"/>
    </source>
</evidence>
<feature type="domain" description="Restriction of telomere capping protein 4 C-terminal" evidence="9">
    <location>
        <begin position="210"/>
        <end position="323"/>
    </location>
</feature>
<evidence type="ECO:0000256" key="1">
    <source>
        <dbReference type="ARBA" id="ARBA00002738"/>
    </source>
</evidence>
<evidence type="ECO:0000256" key="6">
    <source>
        <dbReference type="ARBA" id="ARBA00022490"/>
    </source>
</evidence>
<evidence type="ECO:0000256" key="4">
    <source>
        <dbReference type="ARBA" id="ARBA00009461"/>
    </source>
</evidence>
<gene>
    <name evidence="10" type="ORF">PGT21_013862</name>
</gene>
<evidence type="ECO:0000313" key="11">
    <source>
        <dbReference type="Proteomes" id="UP000324748"/>
    </source>
</evidence>
<feature type="region of interest" description="Disordered" evidence="8">
    <location>
        <begin position="1"/>
        <end position="55"/>
    </location>
</feature>
<evidence type="ECO:0000256" key="5">
    <source>
        <dbReference type="ARBA" id="ARBA00015162"/>
    </source>
</evidence>
<organism evidence="10 11">
    <name type="scientific">Puccinia graminis f. sp. tritici</name>
    <dbReference type="NCBI Taxonomy" id="56615"/>
    <lineage>
        <taxon>Eukaryota</taxon>
        <taxon>Fungi</taxon>
        <taxon>Dikarya</taxon>
        <taxon>Basidiomycota</taxon>
        <taxon>Pucciniomycotina</taxon>
        <taxon>Pucciniomycetes</taxon>
        <taxon>Pucciniales</taxon>
        <taxon>Pucciniaceae</taxon>
        <taxon>Puccinia</taxon>
    </lineage>
</organism>
<dbReference type="EMBL" id="VSWC01000029">
    <property type="protein sequence ID" value="KAA1107433.1"/>
    <property type="molecule type" value="Genomic_DNA"/>
</dbReference>
<reference evidence="10 11" key="1">
    <citation type="submission" date="2019-05" db="EMBL/GenBank/DDBJ databases">
        <title>Emergence of the Ug99 lineage of the wheat stem rust pathogen through somatic hybridization.</title>
        <authorList>
            <person name="Li F."/>
            <person name="Upadhyaya N.M."/>
            <person name="Sperschneider J."/>
            <person name="Matny O."/>
            <person name="Nguyen-Phuc H."/>
            <person name="Mago R."/>
            <person name="Raley C."/>
            <person name="Miller M.E."/>
            <person name="Silverstein K.A.T."/>
            <person name="Henningsen E."/>
            <person name="Hirsch C.D."/>
            <person name="Visser B."/>
            <person name="Pretorius Z.A."/>
            <person name="Steffenson B.J."/>
            <person name="Schwessinger B."/>
            <person name="Dodds P.N."/>
            <person name="Figueroa M."/>
        </authorList>
    </citation>
    <scope>NUCLEOTIDE SEQUENCE [LARGE SCALE GENOMIC DNA]</scope>
    <source>
        <strain evidence="10">21-0</strain>
    </source>
</reference>
<dbReference type="Proteomes" id="UP000324748">
    <property type="component" value="Unassembled WGS sequence"/>
</dbReference>
<accession>A0A5B0Q2V9</accession>